<keyword evidence="5" id="KW-0040">ANK repeat</keyword>
<feature type="compositionally biased region" description="Basic and acidic residues" evidence="7">
    <location>
        <begin position="1"/>
        <end position="11"/>
    </location>
</feature>
<dbReference type="PANTHER" id="PTHR15897">
    <property type="entry name" value="ANKYRIN REPEAT AND MYND DOMAIN PROTEIN 1"/>
    <property type="match status" value="1"/>
</dbReference>
<feature type="region of interest" description="Disordered" evidence="7">
    <location>
        <begin position="1"/>
        <end position="58"/>
    </location>
</feature>
<dbReference type="SUPFAM" id="SSF48403">
    <property type="entry name" value="Ankyrin repeat"/>
    <property type="match status" value="2"/>
</dbReference>
<feature type="repeat" description="ANK" evidence="5">
    <location>
        <begin position="650"/>
        <end position="687"/>
    </location>
</feature>
<proteinExistence type="predicted"/>
<evidence type="ECO:0000256" key="4">
    <source>
        <dbReference type="ARBA" id="ARBA00022833"/>
    </source>
</evidence>
<protein>
    <recommendedName>
        <fullName evidence="8">MYND-type domain-containing protein</fullName>
    </recommendedName>
</protein>
<dbReference type="InterPro" id="IPR003409">
    <property type="entry name" value="MORN"/>
</dbReference>
<evidence type="ECO:0000259" key="8">
    <source>
        <dbReference type="PROSITE" id="PS50865"/>
    </source>
</evidence>
<dbReference type="SMART" id="SM00698">
    <property type="entry name" value="MORN"/>
    <property type="match status" value="4"/>
</dbReference>
<feature type="compositionally biased region" description="Basic and acidic residues" evidence="7">
    <location>
        <begin position="938"/>
        <end position="951"/>
    </location>
</feature>
<reference evidence="9" key="1">
    <citation type="thesis" date="2020" institute="ProQuest LLC" country="789 East Eisenhower Parkway, Ann Arbor, MI, USA">
        <title>Comparative Genomics and Chromosome Evolution.</title>
        <authorList>
            <person name="Mudd A.B."/>
        </authorList>
    </citation>
    <scope>NUCLEOTIDE SEQUENCE</scope>
    <source>
        <strain evidence="9">237g6f4</strain>
        <tissue evidence="9">Blood</tissue>
    </source>
</reference>
<evidence type="ECO:0000256" key="2">
    <source>
        <dbReference type="ARBA" id="ARBA00022737"/>
    </source>
</evidence>
<dbReference type="AlphaFoldDB" id="A0AAV7C857"/>
<evidence type="ECO:0000313" key="9">
    <source>
        <dbReference type="EMBL" id="KAG8580568.1"/>
    </source>
</evidence>
<dbReference type="GO" id="GO:0008270">
    <property type="term" value="F:zinc ion binding"/>
    <property type="evidence" value="ECO:0007669"/>
    <property type="project" value="UniProtKB-KW"/>
</dbReference>
<evidence type="ECO:0000256" key="6">
    <source>
        <dbReference type="PROSITE-ProRule" id="PRU00134"/>
    </source>
</evidence>
<dbReference type="SUPFAM" id="SSF144232">
    <property type="entry name" value="HIT/MYND zinc finger-like"/>
    <property type="match status" value="1"/>
</dbReference>
<accession>A0AAV7C857</accession>
<feature type="compositionally biased region" description="Polar residues" evidence="7">
    <location>
        <begin position="477"/>
        <end position="491"/>
    </location>
</feature>
<dbReference type="PROSITE" id="PS50297">
    <property type="entry name" value="ANK_REP_REGION"/>
    <property type="match status" value="2"/>
</dbReference>
<dbReference type="Gene3D" id="1.25.40.20">
    <property type="entry name" value="Ankyrin repeat-containing domain"/>
    <property type="match status" value="3"/>
</dbReference>
<dbReference type="Gene3D" id="6.10.140.2220">
    <property type="match status" value="1"/>
</dbReference>
<evidence type="ECO:0000256" key="3">
    <source>
        <dbReference type="ARBA" id="ARBA00022771"/>
    </source>
</evidence>
<evidence type="ECO:0000256" key="7">
    <source>
        <dbReference type="SAM" id="MobiDB-lite"/>
    </source>
</evidence>
<dbReference type="InterPro" id="IPR036770">
    <property type="entry name" value="Ankyrin_rpt-contain_sf"/>
</dbReference>
<evidence type="ECO:0000256" key="1">
    <source>
        <dbReference type="ARBA" id="ARBA00022723"/>
    </source>
</evidence>
<keyword evidence="1" id="KW-0479">Metal-binding</keyword>
<dbReference type="Proteomes" id="UP000824782">
    <property type="component" value="Unassembled WGS sequence"/>
</dbReference>
<name>A0AAV7C857_ENGPU</name>
<dbReference type="PROSITE" id="PS01360">
    <property type="entry name" value="ZF_MYND_1"/>
    <property type="match status" value="1"/>
</dbReference>
<dbReference type="PROSITE" id="PS50865">
    <property type="entry name" value="ZF_MYND_2"/>
    <property type="match status" value="1"/>
</dbReference>
<keyword evidence="10" id="KW-1185">Reference proteome</keyword>
<dbReference type="InterPro" id="IPR053064">
    <property type="entry name" value="Ankyrin-MYND_domain-protein"/>
</dbReference>
<dbReference type="Gene3D" id="2.20.110.10">
    <property type="entry name" value="Histone H3 K4-specific methyltransferase SET7/9 N-terminal domain"/>
    <property type="match status" value="2"/>
</dbReference>
<organism evidence="9 10">
    <name type="scientific">Engystomops pustulosus</name>
    <name type="common">Tungara frog</name>
    <name type="synonym">Physalaemus pustulosus</name>
    <dbReference type="NCBI Taxonomy" id="76066"/>
    <lineage>
        <taxon>Eukaryota</taxon>
        <taxon>Metazoa</taxon>
        <taxon>Chordata</taxon>
        <taxon>Craniata</taxon>
        <taxon>Vertebrata</taxon>
        <taxon>Euteleostomi</taxon>
        <taxon>Amphibia</taxon>
        <taxon>Batrachia</taxon>
        <taxon>Anura</taxon>
        <taxon>Neobatrachia</taxon>
        <taxon>Hyloidea</taxon>
        <taxon>Leptodactylidae</taxon>
        <taxon>Leiuperinae</taxon>
        <taxon>Engystomops</taxon>
    </lineage>
</organism>
<dbReference type="PROSITE" id="PS50088">
    <property type="entry name" value="ANK_REPEAT"/>
    <property type="match status" value="3"/>
</dbReference>
<feature type="repeat" description="ANK" evidence="5">
    <location>
        <begin position="384"/>
        <end position="416"/>
    </location>
</feature>
<keyword evidence="3 6" id="KW-0863">Zinc-finger</keyword>
<dbReference type="SMART" id="SM00248">
    <property type="entry name" value="ANK"/>
    <property type="match status" value="5"/>
</dbReference>
<keyword evidence="2" id="KW-0677">Repeat</keyword>
<dbReference type="SUPFAM" id="SSF82185">
    <property type="entry name" value="Histone H3 K4-specific methyltransferase SET7/9 N-terminal domain"/>
    <property type="match status" value="1"/>
</dbReference>
<feature type="region of interest" description="Disordered" evidence="7">
    <location>
        <begin position="446"/>
        <end position="491"/>
    </location>
</feature>
<dbReference type="Pfam" id="PF12796">
    <property type="entry name" value="Ank_2"/>
    <property type="match status" value="3"/>
</dbReference>
<evidence type="ECO:0000256" key="5">
    <source>
        <dbReference type="PROSITE-ProRule" id="PRU00023"/>
    </source>
</evidence>
<feature type="region of interest" description="Disordered" evidence="7">
    <location>
        <begin position="906"/>
        <end position="964"/>
    </location>
</feature>
<comment type="caution">
    <text evidence="9">The sequence shown here is derived from an EMBL/GenBank/DDBJ whole genome shotgun (WGS) entry which is preliminary data.</text>
</comment>
<sequence length="964" mass="107057">MLEAHSDTRSLEEDDSLEEQLANLKLDKIEKVVEASEPDEPNQETKKEEPEGNGIPEALDGKEALVGLGLQVDLDGQLHWGPEEDLEIQQWSDGSSYKGHMAMDLKRGLGEFKWANGETYVGEFYKDHHHGRGIYAWPDGCRFTGSFYLSRKEGYGTMTFPDGRKYQGLYKADLRFGPGIESYIDGSQDVGIWMGQHLFRLCTLMPGSVSMSSFPELSPHWCEDRGNKDYKSLEAPHGQSKDPFDFRYKILLEEDSFTLPDKIYSYSLDTDHLPITRSQHTEFDSFFYRDGDKQESDDATCHSILCASSMKDICLHVIKHSNRSEHMDWNISSIMKDEREKFGPKGPRERSAEQLIEMSGLGDLETVSTILRHDFAHVDVSDNSGQTALHAATVNGHNNIINLLLDNGADVNKSNDEGLSALSLCLMLFYSTKSFWPNVAERNIPENKEEESNRALDITENESCVVNETDSKENGEVSPSSAESLQTSVCSKTNASLGNEEADLSADHHRNKNLRSTMNLLLLRGADPNTSSIPMNAIFYAIKSADVSTVQLLLECGARTDVRMRTQHGSLTPLHIAAALPVAEGIRITEILLHVASDPNAGAEDEDYMYDRDRGETSGSILGFSMKGGLESGLPLYNYFDKTCGVLEEGGRTPLHVACEREDDYKFARDTISLLLAHNAKLNTLWSGHSALSLAIASGNDLAVKELLANGADPNLALTRGVGSALCAAVNIAYEKKRTLPARIALVDRLIKAGANILMPIVIGGGKRTVLGTATDYAYYKYFQDKRIAHTPYHALLPEERDTYNARKQLLEHLGKLTREAVLTKEREWAKEGIVREAHPKGSTKVTAGEGSTPSSRTFFKYCYQCGRSIGVKLTPCLRCYCIYTCSKQCKKRSWDELHRDECSQLSGKLSGKMSPTGRGSRKMHSAKGRQNSPGKPPHGERESSGREAYGDRIPSTSENYSYN</sequence>
<dbReference type="PRINTS" id="PR01415">
    <property type="entry name" value="ANKYRIN"/>
</dbReference>
<dbReference type="InterPro" id="IPR002110">
    <property type="entry name" value="Ankyrin_rpt"/>
</dbReference>
<dbReference type="EMBL" id="WNYA01000003">
    <property type="protein sequence ID" value="KAG8580568.1"/>
    <property type="molecule type" value="Genomic_DNA"/>
</dbReference>
<keyword evidence="4" id="KW-0862">Zinc</keyword>
<dbReference type="InterPro" id="IPR002893">
    <property type="entry name" value="Znf_MYND"/>
</dbReference>
<feature type="repeat" description="ANK" evidence="5">
    <location>
        <begin position="687"/>
        <end position="719"/>
    </location>
</feature>
<feature type="compositionally biased region" description="Polar residues" evidence="7">
    <location>
        <begin position="955"/>
        <end position="964"/>
    </location>
</feature>
<feature type="domain" description="MYND-type" evidence="8">
    <location>
        <begin position="863"/>
        <end position="903"/>
    </location>
</feature>
<feature type="compositionally biased region" description="Basic and acidic residues" evidence="7">
    <location>
        <begin position="25"/>
        <end position="34"/>
    </location>
</feature>
<gene>
    <name evidence="9" type="ORF">GDO81_007346</name>
</gene>
<evidence type="ECO:0000313" key="10">
    <source>
        <dbReference type="Proteomes" id="UP000824782"/>
    </source>
</evidence>
<dbReference type="Pfam" id="PF02493">
    <property type="entry name" value="MORN"/>
    <property type="match status" value="4"/>
</dbReference>
<dbReference type="PANTHER" id="PTHR15897:SF2">
    <property type="entry name" value="ANKYRIN REPEAT AND MYND DOMAIN-CONTAINING PROTEIN 1"/>
    <property type="match status" value="1"/>
</dbReference>